<feature type="transmembrane region" description="Helical" evidence="1">
    <location>
        <begin position="101"/>
        <end position="122"/>
    </location>
</feature>
<dbReference type="InterPro" id="IPR032508">
    <property type="entry name" value="FecR_C"/>
</dbReference>
<organism evidence="4 5">
    <name type="scientific">Splendidivirga corallicola</name>
    <dbReference type="NCBI Taxonomy" id="3051826"/>
    <lineage>
        <taxon>Bacteria</taxon>
        <taxon>Pseudomonadati</taxon>
        <taxon>Bacteroidota</taxon>
        <taxon>Cytophagia</taxon>
        <taxon>Cytophagales</taxon>
        <taxon>Splendidivirgaceae</taxon>
        <taxon>Splendidivirga</taxon>
    </lineage>
</organism>
<dbReference type="Gene3D" id="3.55.50.30">
    <property type="match status" value="1"/>
</dbReference>
<name>A0ABT8KG88_9BACT</name>
<dbReference type="PANTHER" id="PTHR30273:SF2">
    <property type="entry name" value="PROTEIN FECR"/>
    <property type="match status" value="1"/>
</dbReference>
<keyword evidence="5" id="KW-1185">Reference proteome</keyword>
<dbReference type="PIRSF" id="PIRSF018266">
    <property type="entry name" value="FecR"/>
    <property type="match status" value="1"/>
</dbReference>
<feature type="domain" description="Protein FecR C-terminal" evidence="3">
    <location>
        <begin position="282"/>
        <end position="349"/>
    </location>
</feature>
<evidence type="ECO:0000313" key="5">
    <source>
        <dbReference type="Proteomes" id="UP001172082"/>
    </source>
</evidence>
<comment type="caution">
    <text evidence="4">The sequence shown here is derived from an EMBL/GenBank/DDBJ whole genome shotgun (WGS) entry which is preliminary data.</text>
</comment>
<dbReference type="Proteomes" id="UP001172082">
    <property type="component" value="Unassembled WGS sequence"/>
</dbReference>
<dbReference type="PANTHER" id="PTHR30273">
    <property type="entry name" value="PERIPLASMIC SIGNAL SENSOR AND SIGMA FACTOR ACTIVATOR FECR-RELATED"/>
    <property type="match status" value="1"/>
</dbReference>
<gene>
    <name evidence="4" type="ORF">QQ008_00020</name>
</gene>
<evidence type="ECO:0000259" key="3">
    <source>
        <dbReference type="Pfam" id="PF16344"/>
    </source>
</evidence>
<proteinExistence type="predicted"/>
<keyword evidence="1" id="KW-0812">Transmembrane</keyword>
<evidence type="ECO:0000256" key="1">
    <source>
        <dbReference type="SAM" id="Phobius"/>
    </source>
</evidence>
<evidence type="ECO:0000259" key="2">
    <source>
        <dbReference type="Pfam" id="PF04773"/>
    </source>
</evidence>
<protein>
    <submittedName>
        <fullName evidence="4">FecR domain-containing protein</fullName>
    </submittedName>
</protein>
<sequence length="352" mass="41020">MRYENFEIQDFLQDEYFVRWVRYPTPETNYFWKLWLEKHPEKRELIALAKEIVLNVNLKAKYYPSSSDIIDVLENINKNKKSTRSTKRAFYVSLVRYPNRYAAIFLILIIAGGLYGIGISWFENQSSKQNVTSQMNTFSRTTERGKKLSMVLPDGTQVKLNSETKITFYEDSELLIRVVNLEGEAFFDVARDESKPFKIYTDRVETTVLGTSFNINAYPENENIVVAVLTGKVQVESKNSGTLIDHNVLAPQEMYTFNKENLGISKSRVSMDEIIAWKNDIIIFKDASFQEIKNTLERWYGVEFVVEEGVEVKEDFSGQYKNQSLERILESLNFTSKFSYKLEVNKVFVKNK</sequence>
<feature type="domain" description="FecR protein" evidence="2">
    <location>
        <begin position="141"/>
        <end position="234"/>
    </location>
</feature>
<dbReference type="Gene3D" id="2.60.120.1440">
    <property type="match status" value="1"/>
</dbReference>
<dbReference type="EMBL" id="JAUJEA010000001">
    <property type="protein sequence ID" value="MDN5199714.1"/>
    <property type="molecule type" value="Genomic_DNA"/>
</dbReference>
<evidence type="ECO:0000313" key="4">
    <source>
        <dbReference type="EMBL" id="MDN5199714.1"/>
    </source>
</evidence>
<dbReference type="RefSeq" id="WP_346749747.1">
    <property type="nucleotide sequence ID" value="NZ_JAUJEA010000001.1"/>
</dbReference>
<dbReference type="InterPro" id="IPR006860">
    <property type="entry name" value="FecR"/>
</dbReference>
<accession>A0ABT8KG88</accession>
<reference evidence="4" key="1">
    <citation type="submission" date="2023-06" db="EMBL/GenBank/DDBJ databases">
        <title>Genomic of Parafulvivirga corallium.</title>
        <authorList>
            <person name="Wang G."/>
        </authorList>
    </citation>
    <scope>NUCLEOTIDE SEQUENCE</scope>
    <source>
        <strain evidence="4">BMA10</strain>
    </source>
</reference>
<keyword evidence="1" id="KW-0472">Membrane</keyword>
<dbReference type="Pfam" id="PF04773">
    <property type="entry name" value="FecR"/>
    <property type="match status" value="1"/>
</dbReference>
<dbReference type="Pfam" id="PF16344">
    <property type="entry name" value="FecR_C"/>
    <property type="match status" value="1"/>
</dbReference>
<keyword evidence="1" id="KW-1133">Transmembrane helix</keyword>
<dbReference type="InterPro" id="IPR012373">
    <property type="entry name" value="Ferrdict_sens_TM"/>
</dbReference>